<dbReference type="PATRIC" id="fig|1166018.3.peg.2044"/>
<protein>
    <recommendedName>
        <fullName evidence="1">Quercetin 2,3-dioxygenase C-terminal cupin domain-containing protein</fullName>
    </recommendedName>
</protein>
<keyword evidence="3" id="KW-1185">Reference proteome</keyword>
<dbReference type="OrthoDB" id="321327at2"/>
<dbReference type="EMBL" id="HE796683">
    <property type="protein sequence ID" value="CCH03067.1"/>
    <property type="molecule type" value="Genomic_DNA"/>
</dbReference>
<dbReference type="RefSeq" id="WP_015334166.1">
    <property type="nucleotide sequence ID" value="NC_020054.1"/>
</dbReference>
<sequence length="227" mass="24580">MDTRTEAQIFVADQRGYTEANGAQRLFTFNVVGYTAEGREPFGPLVWLNDERLAPAASLVSSAEEVATVVLLPLVGGLEYQLGGSTQFLEPGQAGTLPLAPGQPYTLINPYETETIQFLHLGLHVKPGSTVASAPTTFDLSVPNQLLPFWQAGKQAGYIGRFDGRHDASIAIDTAEQRVFVYIVQGAFEVANRLLQSGDGLSLHYRQADVLEFEALSNNAVLVLLTL</sequence>
<gene>
    <name evidence="2" type="ORF">FAES_5068</name>
</gene>
<accession>I0KG14</accession>
<dbReference type="Pfam" id="PF17954">
    <property type="entry name" value="Pirin_C_2"/>
    <property type="match status" value="1"/>
</dbReference>
<dbReference type="STRING" id="1166018.FAES_5068"/>
<name>I0KG14_9BACT</name>
<dbReference type="InterPro" id="IPR011051">
    <property type="entry name" value="RmlC_Cupin_sf"/>
</dbReference>
<proteinExistence type="predicted"/>
<evidence type="ECO:0000259" key="1">
    <source>
        <dbReference type="Pfam" id="PF17954"/>
    </source>
</evidence>
<feature type="domain" description="Quercetin 2,3-dioxygenase C-terminal cupin" evidence="1">
    <location>
        <begin position="158"/>
        <end position="223"/>
    </location>
</feature>
<dbReference type="eggNOG" id="COG1741">
    <property type="taxonomic scope" value="Bacteria"/>
</dbReference>
<dbReference type="Proteomes" id="UP000011058">
    <property type="component" value="Chromosome"/>
</dbReference>
<dbReference type="HOGENOM" id="CLU_064194_2_3_10"/>
<organism evidence="2 3">
    <name type="scientific">Fibrella aestuarina BUZ 2</name>
    <dbReference type="NCBI Taxonomy" id="1166018"/>
    <lineage>
        <taxon>Bacteria</taxon>
        <taxon>Pseudomonadati</taxon>
        <taxon>Bacteroidota</taxon>
        <taxon>Cytophagia</taxon>
        <taxon>Cytophagales</taxon>
        <taxon>Spirosomataceae</taxon>
        <taxon>Fibrella</taxon>
    </lineage>
</organism>
<dbReference type="SUPFAM" id="SSF51182">
    <property type="entry name" value="RmlC-like cupins"/>
    <property type="match status" value="1"/>
</dbReference>
<dbReference type="InterPro" id="IPR041602">
    <property type="entry name" value="Quercetinase_C"/>
</dbReference>
<evidence type="ECO:0000313" key="3">
    <source>
        <dbReference type="Proteomes" id="UP000011058"/>
    </source>
</evidence>
<dbReference type="AlphaFoldDB" id="I0KG14"/>
<reference evidence="2 3" key="1">
    <citation type="journal article" date="2012" name="J. Bacteriol.">
        <title>Genome Sequence of Fibrella aestuarina BUZ 2T, a Filamentous Marine Bacterium.</title>
        <authorList>
            <person name="Filippini M."/>
            <person name="Qi W."/>
            <person name="Blom J."/>
            <person name="Goesmann A."/>
            <person name="Smits T.H."/>
            <person name="Bagheri H.C."/>
        </authorList>
    </citation>
    <scope>NUCLEOTIDE SEQUENCE [LARGE SCALE GENOMIC DNA]</scope>
    <source>
        <strain evidence="3">BUZ 2T</strain>
    </source>
</reference>
<dbReference type="KEGG" id="fae:FAES_5068"/>
<evidence type="ECO:0000313" key="2">
    <source>
        <dbReference type="EMBL" id="CCH03067.1"/>
    </source>
</evidence>